<dbReference type="Proteomes" id="UP000323166">
    <property type="component" value="Unassembled WGS sequence"/>
</dbReference>
<gene>
    <name evidence="1" type="ORF">LX24_00706</name>
</gene>
<protein>
    <submittedName>
        <fullName evidence="1">Uncharacterized protein with NRDE domain</fullName>
    </submittedName>
</protein>
<sequence>MCTMLMAYKFHPKYDFIFLGNRDEFKDRPSRAAHFWPAYPNILAGVDLAKGGTWTGITKEGRMAFLTNYRDLSIPRKAAISRGTLTRDFLINPIAPVKYLQGIQSRRKAYDPFNLVVGTQAGLYYYSNIENQIRSIQPGVYGLSNALLDTPWFKVKKAKERLISILAADFSVQQLFNILDDTEVPPDEELPRTGLTLELERAMSSIFVDTGNYGTQFQTVILVSTSGEVQFYEKALAGEAGWQFSTFVFNLLKE</sequence>
<dbReference type="RefSeq" id="WP_166510762.1">
    <property type="nucleotide sequence ID" value="NZ_VNHM01000003.1"/>
</dbReference>
<dbReference type="PANTHER" id="PTHR17985:SF8">
    <property type="entry name" value="TRANSPORT AND GOLGI ORGANIZATION PROTEIN 2 HOMOLOG"/>
    <property type="match status" value="1"/>
</dbReference>
<comment type="caution">
    <text evidence="1">The sequence shown here is derived from an EMBL/GenBank/DDBJ whole genome shotgun (WGS) entry which is preliminary data.</text>
</comment>
<dbReference type="EMBL" id="VNHM01000003">
    <property type="protein sequence ID" value="TYO96896.1"/>
    <property type="molecule type" value="Genomic_DNA"/>
</dbReference>
<dbReference type="InterPro" id="IPR008551">
    <property type="entry name" value="TANGO2"/>
</dbReference>
<evidence type="ECO:0000313" key="2">
    <source>
        <dbReference type="Proteomes" id="UP000323166"/>
    </source>
</evidence>
<reference evidence="1 2" key="1">
    <citation type="submission" date="2019-07" db="EMBL/GenBank/DDBJ databases">
        <title>Genomic Encyclopedia of Type Strains, Phase I: the one thousand microbial genomes (KMG-I) project.</title>
        <authorList>
            <person name="Kyrpides N."/>
        </authorList>
    </citation>
    <scope>NUCLEOTIDE SEQUENCE [LARGE SCALE GENOMIC DNA]</scope>
    <source>
        <strain evidence="1 2">DSM 6562</strain>
    </source>
</reference>
<proteinExistence type="predicted"/>
<evidence type="ECO:0000313" key="1">
    <source>
        <dbReference type="EMBL" id="TYO96896.1"/>
    </source>
</evidence>
<name>A0A5S4ZVR8_9FIRM</name>
<dbReference type="AlphaFoldDB" id="A0A5S4ZVR8"/>
<dbReference type="Pfam" id="PF05742">
    <property type="entry name" value="TANGO2"/>
    <property type="match status" value="1"/>
</dbReference>
<dbReference type="PANTHER" id="PTHR17985">
    <property type="entry name" value="SER/THR-RICH PROTEIN T10 IN DGCR REGION"/>
    <property type="match status" value="1"/>
</dbReference>
<accession>A0A5S4ZVR8</accession>
<keyword evidence="2" id="KW-1185">Reference proteome</keyword>
<organism evidence="1 2">
    <name type="scientific">Desulfallas thermosapovorans DSM 6562</name>
    <dbReference type="NCBI Taxonomy" id="1121431"/>
    <lineage>
        <taxon>Bacteria</taxon>
        <taxon>Bacillati</taxon>
        <taxon>Bacillota</taxon>
        <taxon>Clostridia</taxon>
        <taxon>Eubacteriales</taxon>
        <taxon>Desulfallaceae</taxon>
        <taxon>Desulfallas</taxon>
    </lineage>
</organism>